<protein>
    <submittedName>
        <fullName evidence="4">NifU family protein</fullName>
    </submittedName>
</protein>
<gene>
    <name evidence="4" type="ORF">H8S23_08320</name>
</gene>
<dbReference type="Gene3D" id="3.30.300.130">
    <property type="entry name" value="Fe-S cluster assembly (FSCA)"/>
    <property type="match status" value="1"/>
</dbReference>
<evidence type="ECO:0000259" key="3">
    <source>
        <dbReference type="Pfam" id="PF01106"/>
    </source>
</evidence>
<proteinExistence type="inferred from homology"/>
<comment type="similarity">
    <text evidence="1">Belongs to the NifU family.</text>
</comment>
<evidence type="ECO:0000256" key="2">
    <source>
        <dbReference type="ARBA" id="ARBA00049958"/>
    </source>
</evidence>
<evidence type="ECO:0000313" key="4">
    <source>
        <dbReference type="EMBL" id="MBC5581515.1"/>
    </source>
</evidence>
<dbReference type="GO" id="GO:0051536">
    <property type="term" value="F:iron-sulfur cluster binding"/>
    <property type="evidence" value="ECO:0007669"/>
    <property type="project" value="InterPro"/>
</dbReference>
<feature type="domain" description="NIF system FeS cluster assembly NifU C-terminal" evidence="3">
    <location>
        <begin position="8"/>
        <end position="73"/>
    </location>
</feature>
<dbReference type="RefSeq" id="WP_186887859.1">
    <property type="nucleotide sequence ID" value="NZ_JACONZ010000002.1"/>
</dbReference>
<reference evidence="4" key="1">
    <citation type="submission" date="2020-08" db="EMBL/GenBank/DDBJ databases">
        <title>Genome public.</title>
        <authorList>
            <person name="Liu C."/>
            <person name="Sun Q."/>
        </authorList>
    </citation>
    <scope>NUCLEOTIDE SEQUENCE</scope>
    <source>
        <strain evidence="4">BX8</strain>
    </source>
</reference>
<dbReference type="GO" id="GO:0005506">
    <property type="term" value="F:iron ion binding"/>
    <property type="evidence" value="ECO:0007669"/>
    <property type="project" value="InterPro"/>
</dbReference>
<dbReference type="Proteomes" id="UP000659630">
    <property type="component" value="Unassembled WGS sequence"/>
</dbReference>
<dbReference type="EMBL" id="JACONZ010000002">
    <property type="protein sequence ID" value="MBC5581515.1"/>
    <property type="molecule type" value="Genomic_DNA"/>
</dbReference>
<dbReference type="GO" id="GO:0016226">
    <property type="term" value="P:iron-sulfur cluster assembly"/>
    <property type="evidence" value="ECO:0007669"/>
    <property type="project" value="InterPro"/>
</dbReference>
<dbReference type="PANTHER" id="PTHR11178:SF25">
    <property type="entry name" value="NIFU-LIKE PROTEIN 3, CHLOROPLASTIC"/>
    <property type="match status" value="1"/>
</dbReference>
<evidence type="ECO:0000313" key="5">
    <source>
        <dbReference type="Proteomes" id="UP000659630"/>
    </source>
</evidence>
<dbReference type="InterPro" id="IPR034904">
    <property type="entry name" value="FSCA_dom_sf"/>
</dbReference>
<name>A0A923I745_9FIRM</name>
<accession>A0A923I745</accession>
<sequence length="97" mass="10608">MEALRQEIERALDERVRPRLRLHGGGVELVCLRGGVLRVRLTGACSSCPSAALTTRQLVEKELCAAVDGLCAVELEQGVGDDLMDEARRLLRARRPG</sequence>
<organism evidence="4 5">
    <name type="scientific">Anaerofilum hominis</name>
    <dbReference type="NCBI Taxonomy" id="2763016"/>
    <lineage>
        <taxon>Bacteria</taxon>
        <taxon>Bacillati</taxon>
        <taxon>Bacillota</taxon>
        <taxon>Clostridia</taxon>
        <taxon>Eubacteriales</taxon>
        <taxon>Oscillospiraceae</taxon>
        <taxon>Anaerofilum</taxon>
    </lineage>
</organism>
<dbReference type="Pfam" id="PF01106">
    <property type="entry name" value="NifU"/>
    <property type="match status" value="1"/>
</dbReference>
<comment type="function">
    <text evidence="2">May be involved in the formation or repair of [Fe-S] clusters present in iron-sulfur proteins.</text>
</comment>
<evidence type="ECO:0000256" key="1">
    <source>
        <dbReference type="ARBA" id="ARBA00006420"/>
    </source>
</evidence>
<dbReference type="PANTHER" id="PTHR11178">
    <property type="entry name" value="IRON-SULFUR CLUSTER SCAFFOLD PROTEIN NFU-RELATED"/>
    <property type="match status" value="1"/>
</dbReference>
<dbReference type="InterPro" id="IPR001075">
    <property type="entry name" value="NIF_FeS_clus_asmbl_NifU_C"/>
</dbReference>
<comment type="caution">
    <text evidence="4">The sequence shown here is derived from an EMBL/GenBank/DDBJ whole genome shotgun (WGS) entry which is preliminary data.</text>
</comment>
<keyword evidence="5" id="KW-1185">Reference proteome</keyword>
<dbReference type="AlphaFoldDB" id="A0A923I745"/>
<dbReference type="SUPFAM" id="SSF117916">
    <property type="entry name" value="Fe-S cluster assembly (FSCA) domain-like"/>
    <property type="match status" value="1"/>
</dbReference>